<evidence type="ECO:0000256" key="4">
    <source>
        <dbReference type="ARBA" id="ARBA00022729"/>
    </source>
</evidence>
<evidence type="ECO:0000256" key="6">
    <source>
        <dbReference type="SAM" id="SignalP"/>
    </source>
</evidence>
<dbReference type="Pfam" id="PF04862">
    <property type="entry name" value="DUF642"/>
    <property type="match status" value="1"/>
</dbReference>
<evidence type="ECO:0000313" key="10">
    <source>
        <dbReference type="Proteomes" id="UP001054252"/>
    </source>
</evidence>
<proteinExistence type="predicted"/>
<dbReference type="Pfam" id="PF05617">
    <property type="entry name" value="Prolamin_like"/>
    <property type="match status" value="1"/>
</dbReference>
<evidence type="ECO:0000256" key="5">
    <source>
        <dbReference type="ARBA" id="ARBA00023180"/>
    </source>
</evidence>
<evidence type="ECO:0000313" key="9">
    <source>
        <dbReference type="EMBL" id="GKV32553.1"/>
    </source>
</evidence>
<evidence type="ECO:0008006" key="11">
    <source>
        <dbReference type="Google" id="ProtNLM"/>
    </source>
</evidence>
<dbReference type="Proteomes" id="UP001054252">
    <property type="component" value="Unassembled WGS sequence"/>
</dbReference>
<dbReference type="InterPro" id="IPR052437">
    <property type="entry name" value="Pectin_Meth_Modulator"/>
</dbReference>
<keyword evidence="4 6" id="KW-0732">Signal</keyword>
<gene>
    <name evidence="9" type="ORF">SLEP1_g41149</name>
</gene>
<name>A0AAV5L624_9ROSI</name>
<feature type="domain" description="DUF642" evidence="7">
    <location>
        <begin position="32"/>
        <end position="188"/>
    </location>
</feature>
<dbReference type="InterPro" id="IPR006946">
    <property type="entry name" value="DGR2-like_dom"/>
</dbReference>
<organism evidence="9 10">
    <name type="scientific">Rubroshorea leprosula</name>
    <dbReference type="NCBI Taxonomy" id="152421"/>
    <lineage>
        <taxon>Eukaryota</taxon>
        <taxon>Viridiplantae</taxon>
        <taxon>Streptophyta</taxon>
        <taxon>Embryophyta</taxon>
        <taxon>Tracheophyta</taxon>
        <taxon>Spermatophyta</taxon>
        <taxon>Magnoliopsida</taxon>
        <taxon>eudicotyledons</taxon>
        <taxon>Gunneridae</taxon>
        <taxon>Pentapetalae</taxon>
        <taxon>rosids</taxon>
        <taxon>malvids</taxon>
        <taxon>Malvales</taxon>
        <taxon>Dipterocarpaceae</taxon>
        <taxon>Rubroshorea</taxon>
    </lineage>
</organism>
<feature type="domain" description="Prolamin-like" evidence="8">
    <location>
        <begin position="264"/>
        <end position="333"/>
    </location>
</feature>
<keyword evidence="5" id="KW-0325">Glycoprotein</keyword>
<feature type="chain" id="PRO_5043428154" description="DUF642 domain-containing protein" evidence="6">
    <location>
        <begin position="19"/>
        <end position="341"/>
    </location>
</feature>
<keyword evidence="3" id="KW-0964">Secreted</keyword>
<keyword evidence="2" id="KW-0134">Cell wall</keyword>
<dbReference type="PANTHER" id="PTHR31265:SF22">
    <property type="entry name" value="DUF642 DOMAIN-CONTAINING PROTEIN"/>
    <property type="match status" value="1"/>
</dbReference>
<evidence type="ECO:0000256" key="3">
    <source>
        <dbReference type="ARBA" id="ARBA00022525"/>
    </source>
</evidence>
<reference evidence="9 10" key="1">
    <citation type="journal article" date="2021" name="Commun. Biol.">
        <title>The genome of Shorea leprosula (Dipterocarpaceae) highlights the ecological relevance of drought in aseasonal tropical rainforests.</title>
        <authorList>
            <person name="Ng K.K.S."/>
            <person name="Kobayashi M.J."/>
            <person name="Fawcett J.A."/>
            <person name="Hatakeyama M."/>
            <person name="Paape T."/>
            <person name="Ng C.H."/>
            <person name="Ang C.C."/>
            <person name="Tnah L.H."/>
            <person name="Lee C.T."/>
            <person name="Nishiyama T."/>
            <person name="Sese J."/>
            <person name="O'Brien M.J."/>
            <person name="Copetti D."/>
            <person name="Mohd Noor M.I."/>
            <person name="Ong R.C."/>
            <person name="Putra M."/>
            <person name="Sireger I.Z."/>
            <person name="Indrioko S."/>
            <person name="Kosugi Y."/>
            <person name="Izuno A."/>
            <person name="Isagi Y."/>
            <person name="Lee S.L."/>
            <person name="Shimizu K.K."/>
        </authorList>
    </citation>
    <scope>NUCLEOTIDE SEQUENCE [LARGE SCALE GENOMIC DNA]</scope>
    <source>
        <strain evidence="9">214</strain>
    </source>
</reference>
<dbReference type="AlphaFoldDB" id="A0AAV5L624"/>
<comment type="subcellular location">
    <subcellularLocation>
        <location evidence="1">Secreted</location>
        <location evidence="1">Cell wall</location>
    </subcellularLocation>
</comment>
<dbReference type="PANTHER" id="PTHR31265">
    <property type="entry name" value="OS02G0527500 PROTEIN-RELATED"/>
    <property type="match status" value="1"/>
</dbReference>
<comment type="caution">
    <text evidence="9">The sequence shown here is derived from an EMBL/GenBank/DDBJ whole genome shotgun (WGS) entry which is preliminary data.</text>
</comment>
<evidence type="ECO:0000256" key="1">
    <source>
        <dbReference type="ARBA" id="ARBA00004191"/>
    </source>
</evidence>
<evidence type="ECO:0000259" key="7">
    <source>
        <dbReference type="Pfam" id="PF04862"/>
    </source>
</evidence>
<dbReference type="EMBL" id="BPVZ01000096">
    <property type="protein sequence ID" value="GKV32553.1"/>
    <property type="molecule type" value="Genomic_DNA"/>
</dbReference>
<sequence>MALLLFLCLVLISSLCTASATSAPHISPHLDGLLKNGNFERGPKKSDLKKTIIQGKYSLPDWEIQGLVEYVSGGPQPGGFYFAIPRGAHAVKLGNDASISQNVSVKPGSVYSLTFGATRTCAQDEVLRVSVPGQSVDLPIQTLYSSDGGDTYAWAFKAATEIVKVTFYNPGVQENAACGPLLDAIAIKEIIPARYTKASQPQIKRSPMAVQKHSILSAMVVLLLAIKMASSQPAPAPASPIPNVKSLEEPRKLSATEELFMRSCSKHPVTEECGKAIWKLVFTDPSKDEHLSAECCLQLYDFGFECHSGLVELIMSSPYFLGYKIEVRERSQNIKNCGFRF</sequence>
<evidence type="ECO:0000256" key="2">
    <source>
        <dbReference type="ARBA" id="ARBA00022512"/>
    </source>
</evidence>
<feature type="signal peptide" evidence="6">
    <location>
        <begin position="1"/>
        <end position="18"/>
    </location>
</feature>
<accession>A0AAV5L624</accession>
<evidence type="ECO:0000259" key="8">
    <source>
        <dbReference type="Pfam" id="PF05617"/>
    </source>
</evidence>
<dbReference type="InterPro" id="IPR008502">
    <property type="entry name" value="Prolamin-like"/>
</dbReference>
<keyword evidence="10" id="KW-1185">Reference proteome</keyword>
<dbReference type="InterPro" id="IPR008979">
    <property type="entry name" value="Galactose-bd-like_sf"/>
</dbReference>
<dbReference type="SUPFAM" id="SSF49785">
    <property type="entry name" value="Galactose-binding domain-like"/>
    <property type="match status" value="1"/>
</dbReference>
<protein>
    <recommendedName>
        <fullName evidence="11">DUF642 domain-containing protein</fullName>
    </recommendedName>
</protein>